<accession>A0A160TTR3</accession>
<evidence type="ECO:0000256" key="4">
    <source>
        <dbReference type="ARBA" id="ARBA00022741"/>
    </source>
</evidence>
<keyword evidence="6" id="KW-0133">Cell shape</keyword>
<keyword evidence="3" id="KW-0132">Cell division</keyword>
<dbReference type="InterPro" id="IPR035911">
    <property type="entry name" value="MurE/MurF_N"/>
</dbReference>
<evidence type="ECO:0000256" key="9">
    <source>
        <dbReference type="ARBA" id="ARBA00023316"/>
    </source>
</evidence>
<evidence type="ECO:0000256" key="5">
    <source>
        <dbReference type="ARBA" id="ARBA00022840"/>
    </source>
</evidence>
<evidence type="ECO:0000259" key="11">
    <source>
        <dbReference type="Pfam" id="PF02875"/>
    </source>
</evidence>
<dbReference type="Gene3D" id="3.90.190.20">
    <property type="entry name" value="Mur ligase, C-terminal domain"/>
    <property type="match status" value="1"/>
</dbReference>
<dbReference type="Pfam" id="PF02875">
    <property type="entry name" value="Mur_ligase_C"/>
    <property type="match status" value="1"/>
</dbReference>
<reference evidence="13" key="1">
    <citation type="submission" date="2015-10" db="EMBL/GenBank/DDBJ databases">
        <authorList>
            <person name="Gilbert D.G."/>
        </authorList>
    </citation>
    <scope>NUCLEOTIDE SEQUENCE</scope>
</reference>
<organism evidence="13">
    <name type="scientific">hydrothermal vent metagenome</name>
    <dbReference type="NCBI Taxonomy" id="652676"/>
    <lineage>
        <taxon>unclassified sequences</taxon>
        <taxon>metagenomes</taxon>
        <taxon>ecological metagenomes</taxon>
    </lineage>
</organism>
<keyword evidence="7" id="KW-0573">Peptidoglycan synthesis</keyword>
<keyword evidence="5" id="KW-0067">ATP-binding</keyword>
<dbReference type="InterPro" id="IPR051046">
    <property type="entry name" value="MurCDEF_CellWall_CoF430Synth"/>
</dbReference>
<dbReference type="PANTHER" id="PTHR43024:SF1">
    <property type="entry name" value="UDP-N-ACETYLMURAMOYL-TRIPEPTIDE--D-ALANYL-D-ALANINE LIGASE"/>
    <property type="match status" value="1"/>
</dbReference>
<keyword evidence="2 13" id="KW-0436">Ligase</keyword>
<feature type="domain" description="Mur ligase C-terminal" evidence="11">
    <location>
        <begin position="308"/>
        <end position="427"/>
    </location>
</feature>
<gene>
    <name evidence="13" type="ORF">MGWOODY_XGa2274</name>
</gene>
<evidence type="ECO:0000313" key="13">
    <source>
        <dbReference type="EMBL" id="CUS50771.1"/>
    </source>
</evidence>
<keyword evidence="8" id="KW-0131">Cell cycle</keyword>
<dbReference type="GO" id="GO:0071555">
    <property type="term" value="P:cell wall organization"/>
    <property type="evidence" value="ECO:0007669"/>
    <property type="project" value="UniProtKB-KW"/>
</dbReference>
<keyword evidence="4" id="KW-0547">Nucleotide-binding</keyword>
<keyword evidence="9" id="KW-0961">Cell wall biogenesis/degradation</keyword>
<evidence type="ECO:0000256" key="1">
    <source>
        <dbReference type="ARBA" id="ARBA00022490"/>
    </source>
</evidence>
<dbReference type="InterPro" id="IPR005863">
    <property type="entry name" value="UDP-N-AcMur_synth"/>
</dbReference>
<dbReference type="SUPFAM" id="SSF53623">
    <property type="entry name" value="MurD-like peptide ligases, catalytic domain"/>
    <property type="match status" value="1"/>
</dbReference>
<evidence type="ECO:0000256" key="2">
    <source>
        <dbReference type="ARBA" id="ARBA00022598"/>
    </source>
</evidence>
<dbReference type="SUPFAM" id="SSF63418">
    <property type="entry name" value="MurE/MurF N-terminal domain"/>
    <property type="match status" value="1"/>
</dbReference>
<dbReference type="EMBL" id="CZRL01000039">
    <property type="protein sequence ID" value="CUS50771.1"/>
    <property type="molecule type" value="Genomic_DNA"/>
</dbReference>
<dbReference type="GO" id="GO:0005524">
    <property type="term" value="F:ATP binding"/>
    <property type="evidence" value="ECO:0007669"/>
    <property type="project" value="UniProtKB-KW"/>
</dbReference>
<dbReference type="InterPro" id="IPR004101">
    <property type="entry name" value="Mur_ligase_C"/>
</dbReference>
<evidence type="ECO:0000256" key="6">
    <source>
        <dbReference type="ARBA" id="ARBA00022960"/>
    </source>
</evidence>
<dbReference type="Gene3D" id="3.40.1190.10">
    <property type="entry name" value="Mur-like, catalytic domain"/>
    <property type="match status" value="1"/>
</dbReference>
<sequence>MSWLKLSQAAEMMEADLQGVDAWVDTVSTDTRKPTDNSLFFALQGPNFDAHKVLEQSADICPAGIVVSRPIQHSAPQIVVTDTRIALGELAAAWRQRFTGRVVALTGSNGKTTVKEMLAAIFAIEGSVLSTEGNLNNDIGVPLTLLRLRPQHQLAVIEMGANHSGEIAYLSEITRPNIALLNNAAAAHLEGFGDIEGVARSKGEIFSGLCQSGVAIINADDDYCDYWISLNLGRRRILFGSDPRANVRLVSTSPVEILSGGVVYPIDFQLEGEHNVYNAMAAWAAATAVGVQPEVIQQGLALMRPVKGRLQLLQGYQGATVIDDSYNANPASLQAGIRVLMAKSGRRVLVLGDMAELGADAAALHAEIGAQAAQAGVEYLLTFGALGHAAVEAFGDGGKHYQHLDDLMAEARQLLDKDTVVLIKGSRAARMERVVEYLSESTDELSEGQEHAA</sequence>
<dbReference type="HAMAP" id="MF_02019">
    <property type="entry name" value="MurF"/>
    <property type="match status" value="1"/>
</dbReference>
<evidence type="ECO:0000256" key="3">
    <source>
        <dbReference type="ARBA" id="ARBA00022618"/>
    </source>
</evidence>
<dbReference type="NCBIfam" id="TIGR01143">
    <property type="entry name" value="murF"/>
    <property type="match status" value="1"/>
</dbReference>
<evidence type="ECO:0000256" key="7">
    <source>
        <dbReference type="ARBA" id="ARBA00022984"/>
    </source>
</evidence>
<dbReference type="GO" id="GO:0051301">
    <property type="term" value="P:cell division"/>
    <property type="evidence" value="ECO:0007669"/>
    <property type="project" value="UniProtKB-KW"/>
</dbReference>
<dbReference type="GO" id="GO:0009252">
    <property type="term" value="P:peptidoglycan biosynthetic process"/>
    <property type="evidence" value="ECO:0007669"/>
    <property type="project" value="UniProtKB-KW"/>
</dbReference>
<dbReference type="GO" id="GO:0008360">
    <property type="term" value="P:regulation of cell shape"/>
    <property type="evidence" value="ECO:0007669"/>
    <property type="project" value="UniProtKB-KW"/>
</dbReference>
<protein>
    <recommendedName>
        <fullName evidence="10">UDP-MurNAc-pentapeptide synthetase</fullName>
    </recommendedName>
</protein>
<name>A0A160TTR3_9ZZZZ</name>
<dbReference type="AlphaFoldDB" id="A0A160TTR3"/>
<dbReference type="InterPro" id="IPR036565">
    <property type="entry name" value="Mur-like_cat_sf"/>
</dbReference>
<dbReference type="GO" id="GO:0047480">
    <property type="term" value="F:UDP-N-acetylmuramoyl-tripeptide-D-alanyl-D-alanine ligase activity"/>
    <property type="evidence" value="ECO:0007669"/>
    <property type="project" value="InterPro"/>
</dbReference>
<dbReference type="InterPro" id="IPR036615">
    <property type="entry name" value="Mur_ligase_C_dom_sf"/>
</dbReference>
<keyword evidence="1" id="KW-0963">Cytoplasm</keyword>
<dbReference type="Pfam" id="PF08245">
    <property type="entry name" value="Mur_ligase_M"/>
    <property type="match status" value="1"/>
</dbReference>
<proteinExistence type="inferred from homology"/>
<evidence type="ECO:0000256" key="8">
    <source>
        <dbReference type="ARBA" id="ARBA00023306"/>
    </source>
</evidence>
<evidence type="ECO:0000259" key="12">
    <source>
        <dbReference type="Pfam" id="PF08245"/>
    </source>
</evidence>
<dbReference type="InterPro" id="IPR013221">
    <property type="entry name" value="Mur_ligase_cen"/>
</dbReference>
<dbReference type="Gene3D" id="3.40.1390.10">
    <property type="entry name" value="MurE/MurF, N-terminal domain"/>
    <property type="match status" value="1"/>
</dbReference>
<dbReference type="PANTHER" id="PTHR43024">
    <property type="entry name" value="UDP-N-ACETYLMURAMOYL-TRIPEPTIDE--D-ALANYL-D-ALANINE LIGASE"/>
    <property type="match status" value="1"/>
</dbReference>
<feature type="domain" description="Mur ligase central" evidence="12">
    <location>
        <begin position="106"/>
        <end position="286"/>
    </location>
</feature>
<evidence type="ECO:0000256" key="10">
    <source>
        <dbReference type="ARBA" id="ARBA00031461"/>
    </source>
</evidence>
<dbReference type="SUPFAM" id="SSF53244">
    <property type="entry name" value="MurD-like peptide ligases, peptide-binding domain"/>
    <property type="match status" value="1"/>
</dbReference>